<sequence>MSVLVGCRILQRYSLPRSMFTEDKVTLLKPVFPHFDNACLDKQHHERFHSPGITSSFDMFCSLSPVLLSFLHFFHAHGFRSDQNHGCMIRSIDSVVFTMQSAPPSLLPSEFSFDSKLGKGTGGYIAYS</sequence>
<dbReference type="AlphaFoldDB" id="A0A0D3FKE0"/>
<proteinExistence type="predicted"/>
<dbReference type="EnsemblPlants" id="OBART03G23080.1">
    <property type="protein sequence ID" value="OBART03G23080.1"/>
    <property type="gene ID" value="OBART03G23080"/>
</dbReference>
<accession>A0A0D3FKE0</accession>
<dbReference type="Proteomes" id="UP000026960">
    <property type="component" value="Chromosome 3"/>
</dbReference>
<evidence type="ECO:0000313" key="1">
    <source>
        <dbReference type="EnsemblPlants" id="OBART03G23080.1"/>
    </source>
</evidence>
<reference evidence="1" key="2">
    <citation type="submission" date="2015-03" db="UniProtKB">
        <authorList>
            <consortium name="EnsemblPlants"/>
        </authorList>
    </citation>
    <scope>IDENTIFICATION</scope>
</reference>
<dbReference type="PaxDb" id="65489-OBART03G23080.1"/>
<name>A0A0D3FKE0_9ORYZ</name>
<protein>
    <submittedName>
        <fullName evidence="1">Uncharacterized protein</fullName>
    </submittedName>
</protein>
<keyword evidence="2" id="KW-1185">Reference proteome</keyword>
<evidence type="ECO:0000313" key="2">
    <source>
        <dbReference type="Proteomes" id="UP000026960"/>
    </source>
</evidence>
<dbReference type="Gramene" id="OBART03G23080.1">
    <property type="protein sequence ID" value="OBART03G23080.1"/>
    <property type="gene ID" value="OBART03G23080"/>
</dbReference>
<organism evidence="1">
    <name type="scientific">Oryza barthii</name>
    <dbReference type="NCBI Taxonomy" id="65489"/>
    <lineage>
        <taxon>Eukaryota</taxon>
        <taxon>Viridiplantae</taxon>
        <taxon>Streptophyta</taxon>
        <taxon>Embryophyta</taxon>
        <taxon>Tracheophyta</taxon>
        <taxon>Spermatophyta</taxon>
        <taxon>Magnoliopsida</taxon>
        <taxon>Liliopsida</taxon>
        <taxon>Poales</taxon>
        <taxon>Poaceae</taxon>
        <taxon>BOP clade</taxon>
        <taxon>Oryzoideae</taxon>
        <taxon>Oryzeae</taxon>
        <taxon>Oryzinae</taxon>
        <taxon>Oryza</taxon>
    </lineage>
</organism>
<dbReference type="HOGENOM" id="CLU_111764_0_0_1"/>
<reference evidence="1" key="1">
    <citation type="journal article" date="2009" name="Rice">
        <title>De Novo Next Generation Sequencing of Plant Genomes.</title>
        <authorList>
            <person name="Rounsley S."/>
            <person name="Marri P.R."/>
            <person name="Yu Y."/>
            <person name="He R."/>
            <person name="Sisneros N."/>
            <person name="Goicoechea J.L."/>
            <person name="Lee S.J."/>
            <person name="Angelova A."/>
            <person name="Kudrna D."/>
            <person name="Luo M."/>
            <person name="Affourtit J."/>
            <person name="Desany B."/>
            <person name="Knight J."/>
            <person name="Niazi F."/>
            <person name="Egholm M."/>
            <person name="Wing R.A."/>
        </authorList>
    </citation>
    <scope>NUCLEOTIDE SEQUENCE [LARGE SCALE GENOMIC DNA]</scope>
    <source>
        <strain evidence="1">cv. IRGC 105608</strain>
    </source>
</reference>